<comment type="caution">
    <text evidence="3">The sequence shown here is derived from an EMBL/GenBank/DDBJ whole genome shotgun (WGS) entry which is preliminary data.</text>
</comment>
<reference evidence="3 4" key="1">
    <citation type="submission" date="2016-10" db="EMBL/GenBank/DDBJ databases">
        <authorList>
            <person name="Varghese N."/>
            <person name="Submissions S."/>
        </authorList>
    </citation>
    <scope>NUCLEOTIDE SEQUENCE [LARGE SCALE GENOMIC DNA]</scope>
    <source>
        <strain evidence="3 4">DSM 29073</strain>
    </source>
</reference>
<name>A0A8G2BWU4_9BACT</name>
<feature type="signal peptide" evidence="1">
    <location>
        <begin position="1"/>
        <end position="19"/>
    </location>
</feature>
<gene>
    <name evidence="3" type="ORF">SAMN05444001_11053</name>
</gene>
<keyword evidence="4" id="KW-1185">Reference proteome</keyword>
<evidence type="ECO:0000313" key="3">
    <source>
        <dbReference type="EMBL" id="SEF94468.1"/>
    </source>
</evidence>
<dbReference type="InterPro" id="IPR025665">
    <property type="entry name" value="Beta-barrel_OMP_2"/>
</dbReference>
<proteinExistence type="predicted"/>
<organism evidence="3 4">
    <name type="scientific">Parabacteroides chinchillae</name>
    <dbReference type="NCBI Taxonomy" id="871327"/>
    <lineage>
        <taxon>Bacteria</taxon>
        <taxon>Pseudomonadati</taxon>
        <taxon>Bacteroidota</taxon>
        <taxon>Bacteroidia</taxon>
        <taxon>Bacteroidales</taxon>
        <taxon>Tannerellaceae</taxon>
        <taxon>Parabacteroides</taxon>
    </lineage>
</organism>
<dbReference type="EMBL" id="FNVS01000010">
    <property type="protein sequence ID" value="SEF94468.1"/>
    <property type="molecule type" value="Genomic_DNA"/>
</dbReference>
<evidence type="ECO:0000259" key="2">
    <source>
        <dbReference type="Pfam" id="PF13568"/>
    </source>
</evidence>
<dbReference type="RefSeq" id="WP_103983514.1">
    <property type="nucleotide sequence ID" value="NZ_FNVS01000010.1"/>
</dbReference>
<dbReference type="Proteomes" id="UP000236725">
    <property type="component" value="Unassembled WGS sequence"/>
</dbReference>
<feature type="chain" id="PRO_5034243991" evidence="1">
    <location>
        <begin position="20"/>
        <end position="226"/>
    </location>
</feature>
<dbReference type="InterPro" id="IPR011250">
    <property type="entry name" value="OMP/PagP_B-barrel"/>
</dbReference>
<dbReference type="AlphaFoldDB" id="A0A8G2BWU4"/>
<evidence type="ECO:0000256" key="1">
    <source>
        <dbReference type="SAM" id="SignalP"/>
    </source>
</evidence>
<dbReference type="Pfam" id="PF13568">
    <property type="entry name" value="OMP_b-brl_2"/>
    <property type="match status" value="1"/>
</dbReference>
<protein>
    <submittedName>
        <fullName evidence="3">Outer membrane protein beta-barrel domain-containing protein</fullName>
    </submittedName>
</protein>
<accession>A0A8G2BWU4</accession>
<feature type="domain" description="Outer membrane protein beta-barrel" evidence="2">
    <location>
        <begin position="19"/>
        <end position="195"/>
    </location>
</feature>
<dbReference type="SUPFAM" id="SSF56925">
    <property type="entry name" value="OMPA-like"/>
    <property type="match status" value="1"/>
</dbReference>
<evidence type="ECO:0000313" key="4">
    <source>
        <dbReference type="Proteomes" id="UP000236725"/>
    </source>
</evidence>
<sequence>MKKLTLILGFVLFAFGTIAQSSVSFQAKAGVGVSSFWGKNADSNAKFAYKLGIGAEYVFNKTWALQTSLNFASKGGKDKDGQTGTITMNELYLELPILAATRFNIGTNTRFVINAGPYIACGVGGKTKLDLIEKNIPTTTGYITIGGKFDVNTFGKISDGNLGCNRFDAGACLGIGIEYHKFIFALDNQLGLVSMDGDLGDVAKYLGYESFSPKNISSVLTIGYKF</sequence>
<keyword evidence="1" id="KW-0732">Signal</keyword>